<feature type="compositionally biased region" description="Basic and acidic residues" evidence="3">
    <location>
        <begin position="156"/>
        <end position="181"/>
    </location>
</feature>
<sequence>MGIVLIPKGEEPPSLEDPSEMGVFTARRTPGSFILPSMYARGISDGQKDSGTNDNINDEDHESPDESNKSHRKRSKQGCITCKLRKKRCDEQKPVCGDCQRLNRRCEYITDDMTPEQIAKLKHEMELIEVESKTRRRKKKVSSLGLNVESSGSRSHTPENELKRKGKHEGNRGKRAKKTAENDKVVFNPLSIDISSLASTNWLQGMGATTESIGCLASPTPEVTEEWANCNNNNSGTPLPVPHEFTSLSPLQPPRQLPTSSTIQQIQPLSLDEESAATSASIDQFAEIFSPGFPKALQEHLQETENKTEAPKPESIPSISQLQNLFEFSPWYQEDTDEQKGEKVKEKTSMVLANGHHFVRNNSIMGSVPTRSASVIYSNPSVVTSTTLASLTPMGKQLYEYYRDKLCFVASSTPKEENMYLHTFLPMAHADQSVLYGILAWSAFHMGGSKMEKQGNYYIQRAIQGFGKRPVLDEDTLDYYKDVATNVDDNDEDIVKEDVSPFHEECRAILSMLSRDDMINLRLAAFLILCGVEICRGDVSRWSKYLEYGARLINLKGGLKRFNDSKDEHFLATNYAYHDITAVAVSKLRPLHFDLKEYEQMWTASNELGFLDPLHNISSPIFNILAEINKLASTARRLYRRIRKARSLAPGTIDDSDDEEFMAYAAEELAGAACSSPRFSSSDAASSNKHSSIGLSPVISKQAREAEAMEAKEEAIWETKNEDDSLSECESSSFRDPLSCEFSIYEKYDQIMVQCQELEARLNSAMPKQHILLRLKPKDLELQLTVFECFQLTAKIHLRQAVLRMAPSSLEIQYLVNQLIKSLDVLLGSDVEAALCFPMFIAGMNLIYPRDRKEMNERYNAFIKRYRWKNVLRCQIVMKQLWKMNPLGYKFVDWYDVVERMGWELSFA</sequence>
<comment type="subcellular location">
    <subcellularLocation>
        <location evidence="1">Nucleus</location>
    </subcellularLocation>
</comment>
<evidence type="ECO:0000313" key="6">
    <source>
        <dbReference type="Proteomes" id="UP000290900"/>
    </source>
</evidence>
<dbReference type="GO" id="GO:0008270">
    <property type="term" value="F:zinc ion binding"/>
    <property type="evidence" value="ECO:0007669"/>
    <property type="project" value="InterPro"/>
</dbReference>
<protein>
    <submittedName>
        <fullName evidence="5">DEKNAAC104922</fullName>
    </submittedName>
</protein>
<dbReference type="PROSITE" id="PS50048">
    <property type="entry name" value="ZN2_CY6_FUNGAL_2"/>
    <property type="match status" value="1"/>
</dbReference>
<dbReference type="Proteomes" id="UP000290900">
    <property type="component" value="Unassembled WGS sequence"/>
</dbReference>
<dbReference type="STRING" id="13370.A0A448YRX6"/>
<dbReference type="PROSITE" id="PS00463">
    <property type="entry name" value="ZN2_CY6_FUNGAL_1"/>
    <property type="match status" value="1"/>
</dbReference>
<dbReference type="GO" id="GO:0000976">
    <property type="term" value="F:transcription cis-regulatory region binding"/>
    <property type="evidence" value="ECO:0007669"/>
    <property type="project" value="TreeGrafter"/>
</dbReference>
<dbReference type="GO" id="GO:0045944">
    <property type="term" value="P:positive regulation of transcription by RNA polymerase II"/>
    <property type="evidence" value="ECO:0007669"/>
    <property type="project" value="TreeGrafter"/>
</dbReference>
<feature type="domain" description="Zn(2)-C6 fungal-type" evidence="4">
    <location>
        <begin position="78"/>
        <end position="108"/>
    </location>
</feature>
<dbReference type="SUPFAM" id="SSF57701">
    <property type="entry name" value="Zn2/Cys6 DNA-binding domain"/>
    <property type="match status" value="1"/>
</dbReference>
<keyword evidence="2" id="KW-0539">Nucleus</keyword>
<evidence type="ECO:0000256" key="1">
    <source>
        <dbReference type="ARBA" id="ARBA00004123"/>
    </source>
</evidence>
<feature type="region of interest" description="Disordered" evidence="3">
    <location>
        <begin position="1"/>
        <end position="21"/>
    </location>
</feature>
<dbReference type="InterPro" id="IPR036864">
    <property type="entry name" value="Zn2-C6_fun-type_DNA-bd_sf"/>
</dbReference>
<evidence type="ECO:0000313" key="5">
    <source>
        <dbReference type="EMBL" id="VEU23656.1"/>
    </source>
</evidence>
<proteinExistence type="predicted"/>
<dbReference type="InterPro" id="IPR001138">
    <property type="entry name" value="Zn2Cys6_DnaBD"/>
</dbReference>
<evidence type="ECO:0000259" key="4">
    <source>
        <dbReference type="PROSITE" id="PS50048"/>
    </source>
</evidence>
<dbReference type="CDD" id="cd00067">
    <property type="entry name" value="GAL4"/>
    <property type="match status" value="1"/>
</dbReference>
<dbReference type="GO" id="GO:0005634">
    <property type="term" value="C:nucleus"/>
    <property type="evidence" value="ECO:0007669"/>
    <property type="project" value="UniProtKB-SubCell"/>
</dbReference>
<dbReference type="OrthoDB" id="5419315at2759"/>
<gene>
    <name evidence="5" type="ORF">BRENAR_LOCUS4385</name>
</gene>
<evidence type="ECO:0000256" key="2">
    <source>
        <dbReference type="ARBA" id="ARBA00023242"/>
    </source>
</evidence>
<feature type="region of interest" description="Disordered" evidence="3">
    <location>
        <begin position="36"/>
        <end position="77"/>
    </location>
</feature>
<keyword evidence="6" id="KW-1185">Reference proteome</keyword>
<name>A0A448YRX6_BRENA</name>
<dbReference type="FunCoup" id="A0A448YRX6">
    <property type="interactions" value="257"/>
</dbReference>
<reference evidence="5 6" key="1">
    <citation type="submission" date="2018-12" db="EMBL/GenBank/DDBJ databases">
        <authorList>
            <person name="Tiukova I."/>
            <person name="Dainat J."/>
        </authorList>
    </citation>
    <scope>NUCLEOTIDE SEQUENCE [LARGE SCALE GENOMIC DNA]</scope>
</reference>
<dbReference type="PANTHER" id="PTHR37534:SF7">
    <property type="entry name" value="TRANSCRIPTIONAL ACTIVATOR PROTEIN UGA3"/>
    <property type="match status" value="1"/>
</dbReference>
<dbReference type="EMBL" id="CAACVR010000056">
    <property type="protein sequence ID" value="VEU23656.1"/>
    <property type="molecule type" value="Genomic_DNA"/>
</dbReference>
<dbReference type="Gene3D" id="4.10.240.10">
    <property type="entry name" value="Zn(2)-C6 fungal-type DNA-binding domain"/>
    <property type="match status" value="1"/>
</dbReference>
<dbReference type="InterPro" id="IPR021858">
    <property type="entry name" value="Fun_TF"/>
</dbReference>
<feature type="compositionally biased region" description="Polar residues" evidence="3">
    <location>
        <begin position="144"/>
        <end position="155"/>
    </location>
</feature>
<dbReference type="Pfam" id="PF11951">
    <property type="entry name" value="Fungal_trans_2"/>
    <property type="match status" value="2"/>
</dbReference>
<dbReference type="AlphaFoldDB" id="A0A448YRX6"/>
<dbReference type="SMART" id="SM00066">
    <property type="entry name" value="GAL4"/>
    <property type="match status" value="1"/>
</dbReference>
<organism evidence="5 6">
    <name type="scientific">Brettanomyces naardenensis</name>
    <name type="common">Yeast</name>
    <dbReference type="NCBI Taxonomy" id="13370"/>
    <lineage>
        <taxon>Eukaryota</taxon>
        <taxon>Fungi</taxon>
        <taxon>Dikarya</taxon>
        <taxon>Ascomycota</taxon>
        <taxon>Saccharomycotina</taxon>
        <taxon>Pichiomycetes</taxon>
        <taxon>Pichiales</taxon>
        <taxon>Pichiaceae</taxon>
        <taxon>Brettanomyces</taxon>
    </lineage>
</organism>
<evidence type="ECO:0000256" key="3">
    <source>
        <dbReference type="SAM" id="MobiDB-lite"/>
    </source>
</evidence>
<accession>A0A448YRX6</accession>
<dbReference type="GO" id="GO:0000981">
    <property type="term" value="F:DNA-binding transcription factor activity, RNA polymerase II-specific"/>
    <property type="evidence" value="ECO:0007669"/>
    <property type="project" value="InterPro"/>
</dbReference>
<dbReference type="Pfam" id="PF00172">
    <property type="entry name" value="Zn_clus"/>
    <property type="match status" value="1"/>
</dbReference>
<dbReference type="InParanoid" id="A0A448YRX6"/>
<dbReference type="PANTHER" id="PTHR37534">
    <property type="entry name" value="TRANSCRIPTIONAL ACTIVATOR PROTEIN UGA3"/>
    <property type="match status" value="1"/>
</dbReference>
<feature type="region of interest" description="Disordered" evidence="3">
    <location>
        <begin position="132"/>
        <end position="181"/>
    </location>
</feature>